<evidence type="ECO:0000256" key="2">
    <source>
        <dbReference type="SAM" id="MobiDB-lite"/>
    </source>
</evidence>
<dbReference type="RefSeq" id="WP_259313528.1">
    <property type="nucleotide sequence ID" value="NZ_CP087164.1"/>
</dbReference>
<dbReference type="InterPro" id="IPR052198">
    <property type="entry name" value="IorB_Oxidoreductase"/>
</dbReference>
<dbReference type="Proteomes" id="UP001162834">
    <property type="component" value="Chromosome"/>
</dbReference>
<dbReference type="InterPro" id="IPR002869">
    <property type="entry name" value="Pyrv_flavodox_OxRed_cen"/>
</dbReference>
<evidence type="ECO:0000256" key="1">
    <source>
        <dbReference type="ARBA" id="ARBA00023002"/>
    </source>
</evidence>
<dbReference type="Pfam" id="PF01558">
    <property type="entry name" value="POR"/>
    <property type="match status" value="1"/>
</dbReference>
<organism evidence="5 6">
    <name type="scientific">Capillimicrobium parvum</name>
    <dbReference type="NCBI Taxonomy" id="2884022"/>
    <lineage>
        <taxon>Bacteria</taxon>
        <taxon>Bacillati</taxon>
        <taxon>Actinomycetota</taxon>
        <taxon>Thermoleophilia</taxon>
        <taxon>Solirubrobacterales</taxon>
        <taxon>Capillimicrobiaceae</taxon>
        <taxon>Capillimicrobium</taxon>
    </lineage>
</organism>
<evidence type="ECO:0000259" key="3">
    <source>
        <dbReference type="Pfam" id="PF01558"/>
    </source>
</evidence>
<feature type="region of interest" description="Disordered" evidence="2">
    <location>
        <begin position="249"/>
        <end position="281"/>
    </location>
</feature>
<feature type="domain" description="Pyruvate/ketoisovalerate oxidoreductase catalytic" evidence="3">
    <location>
        <begin position="19"/>
        <end position="216"/>
    </location>
</feature>
<dbReference type="NCBIfam" id="NF006179">
    <property type="entry name" value="PRK08312.1"/>
    <property type="match status" value="1"/>
</dbReference>
<dbReference type="PANTHER" id="PTHR43854:SF1">
    <property type="entry name" value="INDOLEPYRUVATE OXIDOREDUCTASE SUBUNIT IORB"/>
    <property type="match status" value="1"/>
</dbReference>
<dbReference type="Gene3D" id="3.40.920.10">
    <property type="entry name" value="Pyruvate-ferredoxin oxidoreductase, PFOR, domain III"/>
    <property type="match status" value="1"/>
</dbReference>
<protein>
    <recommendedName>
        <fullName evidence="7">Indolepyruvate oxidoreductase subunit B</fullName>
    </recommendedName>
</protein>
<gene>
    <name evidence="5" type="ORF">DSM104329_00201</name>
</gene>
<evidence type="ECO:0000259" key="4">
    <source>
        <dbReference type="Pfam" id="PF20169"/>
    </source>
</evidence>
<dbReference type="InterPro" id="IPR046667">
    <property type="entry name" value="DUF6537"/>
</dbReference>
<dbReference type="AlphaFoldDB" id="A0A9E6XS93"/>
<dbReference type="EMBL" id="CP087164">
    <property type="protein sequence ID" value="UGS33836.1"/>
    <property type="molecule type" value="Genomic_DNA"/>
</dbReference>
<dbReference type="Pfam" id="PF20169">
    <property type="entry name" value="DUF6537"/>
    <property type="match status" value="1"/>
</dbReference>
<dbReference type="InterPro" id="IPR019752">
    <property type="entry name" value="Pyrv/ketoisovalerate_OxRed_cat"/>
</dbReference>
<evidence type="ECO:0000313" key="6">
    <source>
        <dbReference type="Proteomes" id="UP001162834"/>
    </source>
</evidence>
<dbReference type="PANTHER" id="PTHR43854">
    <property type="entry name" value="INDOLEPYRUVATE OXIDOREDUCTASE SUBUNIT IORB"/>
    <property type="match status" value="1"/>
</dbReference>
<keyword evidence="1" id="KW-0560">Oxidoreductase</keyword>
<feature type="domain" description="DUF6537" evidence="4">
    <location>
        <begin position="303"/>
        <end position="516"/>
    </location>
</feature>
<feature type="compositionally biased region" description="Polar residues" evidence="2">
    <location>
        <begin position="253"/>
        <end position="264"/>
    </location>
</feature>
<reference evidence="5" key="1">
    <citation type="journal article" date="2022" name="Int. J. Syst. Evol. Microbiol.">
        <title>Pseudomonas aegrilactucae sp. nov. and Pseudomonas morbosilactucae sp. nov., pathogens causing bacterial rot of lettuce in Japan.</title>
        <authorList>
            <person name="Sawada H."/>
            <person name="Fujikawa T."/>
            <person name="Satou M."/>
        </authorList>
    </citation>
    <scope>NUCLEOTIDE SEQUENCE</scope>
    <source>
        <strain evidence="5">0166_1</strain>
    </source>
</reference>
<name>A0A9E6XS93_9ACTN</name>
<accession>A0A9E6XS93</accession>
<dbReference type="GO" id="GO:0016903">
    <property type="term" value="F:oxidoreductase activity, acting on the aldehyde or oxo group of donors"/>
    <property type="evidence" value="ECO:0007669"/>
    <property type="project" value="InterPro"/>
</dbReference>
<dbReference type="SUPFAM" id="SSF53323">
    <property type="entry name" value="Pyruvate-ferredoxin oxidoreductase, PFOR, domain III"/>
    <property type="match status" value="1"/>
</dbReference>
<evidence type="ECO:0000313" key="5">
    <source>
        <dbReference type="EMBL" id="UGS33836.1"/>
    </source>
</evidence>
<proteinExistence type="predicted"/>
<evidence type="ECO:0008006" key="7">
    <source>
        <dbReference type="Google" id="ProtNLM"/>
    </source>
</evidence>
<sequence length="557" mass="59706">MSSWSEGRRPLTLAILALGGEGGGVLADWIVATAERAGFHAQNTSVAGVAQRTGATVYYVEMLPPRDAAPDQGAPPVRSEPVMSIFPTPGEVDVVIASELMESGRAIQRGFSTADRTTLITSTNRVYSIDEKVALGDGRVDDAKLIEGARRASRRLVAADFADLAEQKGSVISASLFGALAGSGALPFSREQFEESITASGKGVEASLAAFAAGFDVATTQTAPPADASEEAVAGSQKVDPVTPRLIELPVSNGASSSGSTETTKAGAEAERNRIASTDPASLVGPGLRDLAEQVRGLPAAARSMILHGLVRTAVYQDRAYAERFLARVGAFAAVDPDPEGDARLTREAARHIALWMCYQDTIQVAAQKVRMRRMDRIRQEAKVRDNQLMQVREFLHPQVDEIVDTLPTWLGEPLSRSRTFRRIVRATTHKGMILNTNSVVGYTLLTTMARIRPLRPRSVRFVREQAAIEQWIAQALDAARTDPDLATEIIECQRVLKGYGSTYEHGNESFAVLMDAARRLLGKPGAAIRLADLRDAALADEDGALLQAKAGALQPA</sequence>
<dbReference type="KEGG" id="sbae:DSM104329_00201"/>
<keyword evidence="6" id="KW-1185">Reference proteome</keyword>